<gene>
    <name evidence="1" type="ORF">TR69_WS6001000695</name>
</gene>
<dbReference type="EMBL" id="JYNZ01000003">
    <property type="protein sequence ID" value="KXK26684.1"/>
    <property type="molecule type" value="Genomic_DNA"/>
</dbReference>
<dbReference type="AlphaFoldDB" id="A0A136LYD8"/>
<organism evidence="1 2">
    <name type="scientific">candidate division WS6 bacterium OLB20</name>
    <dbReference type="NCBI Taxonomy" id="1617426"/>
    <lineage>
        <taxon>Bacteria</taxon>
        <taxon>Candidatus Dojkabacteria</taxon>
    </lineage>
</organism>
<proteinExistence type="predicted"/>
<comment type="caution">
    <text evidence="1">The sequence shown here is derived from an EMBL/GenBank/DDBJ whole genome shotgun (WGS) entry which is preliminary data.</text>
</comment>
<reference evidence="1 2" key="1">
    <citation type="submission" date="2015-02" db="EMBL/GenBank/DDBJ databases">
        <title>Improved understanding of the partial-nitritation anammox process through 23 genomes representing the majority of the microbial community.</title>
        <authorList>
            <person name="Speth D.R."/>
            <person name="In T Zandt M."/>
            <person name="Guerrero Cruz S."/>
            <person name="Jetten M.S."/>
            <person name="Dutilh B.E."/>
        </authorList>
    </citation>
    <scope>NUCLEOTIDE SEQUENCE [LARGE SCALE GENOMIC DNA]</scope>
    <source>
        <strain evidence="1">OLB20</strain>
    </source>
</reference>
<sequence>MSKSKIVTVLVVIGVFLLFSGIAAIAIIISRGGTFTDDGLVLDSGVMRIFTEPDNIQATYYLNDERVDPQDRRVFGIVEGDYKLRIEAEGFATWEKIVRVDSGLVLDVFAKLYPESFSAQQFTNTNVDRAFFSPNGEYVYYFVKESPFGANKGLWKIRLTQGGFIFNSFDSEPEKLSNLSTPLLNTVNGGDYEIVPSIDNNRLLLIDHARDMRFILNTGSFTEAGIVNLDSLLGFKPDNVSWFNGSSSVIVQHEQVLFEYNISSGVSTLITYSPEKPIVYAAGNGAVYIYDHLTQQLEIYQNQSVTPVELENVTLPQVITELHTPLNNERFVMLKSGAGSYYYLDTESSLIRQIQDTAISFHQFAQDGRSALFTKDKRVFTYTVREIIARNTIETKLTDTGFVLDSEDDTAGFVPQSTHILHYANGEDHTISIADKDGANHVVLLQNAGIKNSDFSVDSDGSTFVVLLTDEIGDQESANANLYTIDLQTPNPAGQ</sequence>
<dbReference type="Proteomes" id="UP000070457">
    <property type="component" value="Unassembled WGS sequence"/>
</dbReference>
<evidence type="ECO:0000313" key="1">
    <source>
        <dbReference type="EMBL" id="KXK26684.1"/>
    </source>
</evidence>
<dbReference type="SUPFAM" id="SSF82171">
    <property type="entry name" value="DPP6 N-terminal domain-like"/>
    <property type="match status" value="1"/>
</dbReference>
<protein>
    <recommendedName>
        <fullName evidence="3">PEGA domain-containing protein</fullName>
    </recommendedName>
</protein>
<evidence type="ECO:0000313" key="2">
    <source>
        <dbReference type="Proteomes" id="UP000070457"/>
    </source>
</evidence>
<accession>A0A136LYD8</accession>
<evidence type="ECO:0008006" key="3">
    <source>
        <dbReference type="Google" id="ProtNLM"/>
    </source>
</evidence>
<name>A0A136LYD8_9BACT</name>